<dbReference type="HAMAP" id="MF_00902">
    <property type="entry name" value="TatC"/>
    <property type="match status" value="1"/>
</dbReference>
<evidence type="ECO:0000256" key="1">
    <source>
        <dbReference type="ARBA" id="ARBA00004141"/>
    </source>
</evidence>
<feature type="transmembrane region" description="Helical" evidence="5">
    <location>
        <begin position="227"/>
        <end position="247"/>
    </location>
</feature>
<comment type="similarity">
    <text evidence="5">Belongs to the TatC family.</text>
</comment>
<keyword evidence="4 5" id="KW-0472">Membrane</keyword>
<dbReference type="RefSeq" id="WP_317963798.1">
    <property type="nucleotide sequence ID" value="NZ_OX458333.1"/>
</dbReference>
<keyword evidence="5" id="KW-0811">Translocation</keyword>
<feature type="transmembrane region" description="Helical" evidence="5">
    <location>
        <begin position="168"/>
        <end position="194"/>
    </location>
</feature>
<accession>A0ABM9HZH3</accession>
<dbReference type="Proteomes" id="UP001162030">
    <property type="component" value="Chromosome"/>
</dbReference>
<comment type="subcellular location">
    <subcellularLocation>
        <location evidence="5">Cell membrane</location>
        <topology evidence="5">Multi-pass membrane protein</topology>
    </subcellularLocation>
    <subcellularLocation>
        <location evidence="1">Membrane</location>
        <topology evidence="1">Multi-pass membrane protein</topology>
    </subcellularLocation>
</comment>
<evidence type="ECO:0000256" key="2">
    <source>
        <dbReference type="ARBA" id="ARBA00022692"/>
    </source>
</evidence>
<protein>
    <recommendedName>
        <fullName evidence="5">Sec-independent protein translocase protein TatC</fullName>
    </recommendedName>
</protein>
<gene>
    <name evidence="5 6" type="primary">tatC</name>
    <name evidence="6" type="ORF">MSZNOR_1392</name>
</gene>
<name>A0ABM9HZH3_9GAMM</name>
<comment type="function">
    <text evidence="5">Part of the twin-arginine translocation (Tat) system that transports large folded proteins containing a characteristic twin-arginine motif in their signal peptide across membranes. Together with TatB, TatC is part of a receptor directly interacting with Tat signal peptides.</text>
</comment>
<sequence length="261" mass="29602">MSEELDLSKAPLLTHLIELRRRLIYCLLFFAAAFAVSYNFADKIYSFLLQPLEQAFGIVENRRMIYTGLHEAFFTYLKLSCFTAFFFTIPLILIQVWRFLAPGLYSHERRSLFPLFLMTPIQFVAGATLAFYVVMPLAWSFFISFESIGGESSLAVALEARLSEYLNIVIQLIIGFGLCFELPILLMILAKVGLISASSLIEHRRHAVVCIFLVAAFITPPDLISQIALGTPIVLLYELSIVLIKLTQADATRQMRKRAMQ</sequence>
<comment type="subunit">
    <text evidence="5">The Tat system comprises two distinct complexes: a TatABC complex, containing multiple copies of TatA, TatB and TatC subunits, and a separate TatA complex, containing only TatA subunits. Substrates initially bind to the TatABC complex, which probably triggers association of the separate TatA complex to form the active translocon.</text>
</comment>
<evidence type="ECO:0000256" key="4">
    <source>
        <dbReference type="ARBA" id="ARBA00023136"/>
    </source>
</evidence>
<keyword evidence="5" id="KW-1003">Cell membrane</keyword>
<evidence type="ECO:0000313" key="6">
    <source>
        <dbReference type="EMBL" id="CAI8790484.1"/>
    </source>
</evidence>
<dbReference type="InterPro" id="IPR002033">
    <property type="entry name" value="TatC"/>
</dbReference>
<evidence type="ECO:0000256" key="3">
    <source>
        <dbReference type="ARBA" id="ARBA00022989"/>
    </source>
</evidence>
<keyword evidence="3 5" id="KW-1133">Transmembrane helix</keyword>
<evidence type="ECO:0000313" key="7">
    <source>
        <dbReference type="Proteomes" id="UP001162030"/>
    </source>
</evidence>
<dbReference type="PANTHER" id="PTHR30371">
    <property type="entry name" value="SEC-INDEPENDENT PROTEIN TRANSLOCASE PROTEIN TATC"/>
    <property type="match status" value="1"/>
</dbReference>
<keyword evidence="5" id="KW-0653">Protein transport</keyword>
<dbReference type="PANTHER" id="PTHR30371:SF0">
    <property type="entry name" value="SEC-INDEPENDENT PROTEIN TRANSLOCASE PROTEIN TATC, CHLOROPLASTIC-RELATED"/>
    <property type="match status" value="1"/>
</dbReference>
<keyword evidence="2 5" id="KW-0812">Transmembrane</keyword>
<evidence type="ECO:0000256" key="5">
    <source>
        <dbReference type="HAMAP-Rule" id="MF_00902"/>
    </source>
</evidence>
<dbReference type="PRINTS" id="PR01840">
    <property type="entry name" value="TATCFAMILY"/>
</dbReference>
<reference evidence="6 7" key="1">
    <citation type="submission" date="2023-03" db="EMBL/GenBank/DDBJ databases">
        <authorList>
            <person name="Pearce D."/>
        </authorList>
    </citation>
    <scope>NUCLEOTIDE SEQUENCE [LARGE SCALE GENOMIC DNA]</scope>
    <source>
        <strain evidence="6">Msz</strain>
    </source>
</reference>
<dbReference type="Pfam" id="PF00902">
    <property type="entry name" value="TatC"/>
    <property type="match status" value="1"/>
</dbReference>
<dbReference type="EMBL" id="OX458333">
    <property type="protein sequence ID" value="CAI8790484.1"/>
    <property type="molecule type" value="Genomic_DNA"/>
</dbReference>
<feature type="transmembrane region" description="Helical" evidence="5">
    <location>
        <begin position="76"/>
        <end position="100"/>
    </location>
</feature>
<keyword evidence="5" id="KW-0813">Transport</keyword>
<dbReference type="NCBIfam" id="TIGR00945">
    <property type="entry name" value="tatC"/>
    <property type="match status" value="1"/>
</dbReference>
<feature type="transmembrane region" description="Helical" evidence="5">
    <location>
        <begin position="206"/>
        <end position="221"/>
    </location>
</feature>
<feature type="transmembrane region" description="Helical" evidence="5">
    <location>
        <begin position="112"/>
        <end position="135"/>
    </location>
</feature>
<organism evidence="6 7">
    <name type="scientific">Methylocaldum szegediense</name>
    <dbReference type="NCBI Taxonomy" id="73780"/>
    <lineage>
        <taxon>Bacteria</taxon>
        <taxon>Pseudomonadati</taxon>
        <taxon>Pseudomonadota</taxon>
        <taxon>Gammaproteobacteria</taxon>
        <taxon>Methylococcales</taxon>
        <taxon>Methylococcaceae</taxon>
        <taxon>Methylocaldum</taxon>
    </lineage>
</organism>
<feature type="transmembrane region" description="Helical" evidence="5">
    <location>
        <begin position="23"/>
        <end position="41"/>
    </location>
</feature>
<proteinExistence type="inferred from homology"/>
<keyword evidence="7" id="KW-1185">Reference proteome</keyword>